<name>A0A7D5HAY5_9EURY</name>
<dbReference type="RefSeq" id="WP_179264113.1">
    <property type="nucleotide sequence ID" value="NZ_CP058601.1"/>
</dbReference>
<organism evidence="2 3">
    <name type="scientific">Natrinema halophilum</name>
    <dbReference type="NCBI Taxonomy" id="1699371"/>
    <lineage>
        <taxon>Archaea</taxon>
        <taxon>Methanobacteriati</taxon>
        <taxon>Methanobacteriota</taxon>
        <taxon>Stenosarchaea group</taxon>
        <taxon>Halobacteria</taxon>
        <taxon>Halobacteriales</taxon>
        <taxon>Natrialbaceae</taxon>
        <taxon>Natrinema</taxon>
    </lineage>
</organism>
<proteinExistence type="predicted"/>
<evidence type="ECO:0000256" key="1">
    <source>
        <dbReference type="SAM" id="Phobius"/>
    </source>
</evidence>
<feature type="transmembrane region" description="Helical" evidence="1">
    <location>
        <begin position="220"/>
        <end position="241"/>
    </location>
</feature>
<dbReference type="KEGG" id="haly:HYG82_20375"/>
<evidence type="ECO:0000313" key="2">
    <source>
        <dbReference type="EMBL" id="QLG51015.1"/>
    </source>
</evidence>
<feature type="transmembrane region" description="Helical" evidence="1">
    <location>
        <begin position="104"/>
        <end position="130"/>
    </location>
</feature>
<dbReference type="EMBL" id="CP058601">
    <property type="protein sequence ID" value="QLG51015.1"/>
    <property type="molecule type" value="Genomic_DNA"/>
</dbReference>
<protein>
    <recommendedName>
        <fullName evidence="4">ABC-2 type transport system permease protein</fullName>
    </recommendedName>
</protein>
<gene>
    <name evidence="2" type="ORF">HYG82_20375</name>
</gene>
<dbReference type="GeneID" id="56035700"/>
<feature type="transmembrane region" description="Helical" evidence="1">
    <location>
        <begin position="136"/>
        <end position="158"/>
    </location>
</feature>
<keyword evidence="1" id="KW-1133">Transmembrane helix</keyword>
<dbReference type="OrthoDB" id="271736at2157"/>
<keyword evidence="1" id="KW-0472">Membrane</keyword>
<reference evidence="2 3" key="1">
    <citation type="submission" date="2020-07" db="EMBL/GenBank/DDBJ databases">
        <authorList>
            <person name="Cui H."/>
        </authorList>
    </citation>
    <scope>NUCLEOTIDE SEQUENCE [LARGE SCALE GENOMIC DNA]</scope>
    <source>
        <strain evidence="2 3">YPL8</strain>
    </source>
</reference>
<keyword evidence="1" id="KW-0812">Transmembrane</keyword>
<evidence type="ECO:0008006" key="4">
    <source>
        <dbReference type="Google" id="ProtNLM"/>
    </source>
</evidence>
<feature type="transmembrane region" description="Helical" evidence="1">
    <location>
        <begin position="64"/>
        <end position="84"/>
    </location>
</feature>
<accession>A0A7D5HAY5</accession>
<dbReference type="AlphaFoldDB" id="A0A7D5HAY5"/>
<sequence>MSANRRVPAGIRASTLSFFREPLNVALLLLLPALSIQIYGVSLSQFPDIGMFATSESLTTTGRITGAVFATGALAGVLGLFQMISARNADRRLVIAGFHPSELVVSRFATLLVVSLAISAISTATLAWLLSDTIGAPLIVFSSLALAGIIYGLLGMLVGTILPRELEGSLLLVIVADMDNVFASGLFNIDESITQFAPLSHPHELVSHAVVEEGLGTAHVLPAIAFIVTFGLLSVAAYAYTINGGDT</sequence>
<evidence type="ECO:0000313" key="3">
    <source>
        <dbReference type="Proteomes" id="UP000509241"/>
    </source>
</evidence>
<keyword evidence="3" id="KW-1185">Reference proteome</keyword>
<dbReference type="Proteomes" id="UP000509241">
    <property type="component" value="Chromosome"/>
</dbReference>